<feature type="region of interest" description="Disordered" evidence="1">
    <location>
        <begin position="515"/>
        <end position="603"/>
    </location>
</feature>
<evidence type="ECO:0000313" key="4">
    <source>
        <dbReference type="Proteomes" id="UP000031516"/>
    </source>
</evidence>
<feature type="compositionally biased region" description="Low complexity" evidence="1">
    <location>
        <begin position="586"/>
        <end position="603"/>
    </location>
</feature>
<feature type="region of interest" description="Disordered" evidence="1">
    <location>
        <begin position="191"/>
        <end position="292"/>
    </location>
</feature>
<feature type="compositionally biased region" description="Polar residues" evidence="1">
    <location>
        <begin position="191"/>
        <end position="243"/>
    </location>
</feature>
<dbReference type="InterPro" id="IPR046468">
    <property type="entry name" value="Spt20-like_SEP"/>
</dbReference>
<keyword evidence="4" id="KW-1185">Reference proteome</keyword>
<name>A0A0A8L7L6_9SACH</name>
<dbReference type="GO" id="GO:0006357">
    <property type="term" value="P:regulation of transcription by RNA polymerase II"/>
    <property type="evidence" value="ECO:0007669"/>
    <property type="project" value="TreeGrafter"/>
</dbReference>
<sequence length="603" mass="66793">MSSNAGYAPNHAKPGESRALPPQQQIQMPGSGIVMQQQQQQQQQRLMYQQRLKQQQQQQLHFEQQIYQLLTTLNRKPKRFYQFKEDPDELLKKYEQFKPSFEFHIYENNFKICAPANSRLQQHQKTPQNSNDGLILNKNNEVLREFLEYVARGIIPEAIMEVLRDCNIQFYEGCLILQVYDHTNTVDVKQETPNTHQVPNNAPPQTDTQKKSATSGPSASGLGVNSPTPQVVAPVTNSPSLATGTGLAPKQEGTSSDAVPKHSTSENTAKPTANNSSTGGSDKDKENSGKLFTTLKRPRMYRTLLKPNDLTHYYDMLSYADHTRFPDSMYQQLESEILTLTKRNLNLDTPLNPYTHKECIDDDEFQEPTFAEDKQKWVFPHRELCTDSFTKGAIEHLELHEELPQHSSTYEQLMLILSEKTTTTTAATLAASLLKKAEANAAQKAATNGKNSGSSVGVTSNSVAAAAAVGTGTNTDAQQFSRLKIIEHWRIEKERRKHQSVNSNVVPSAYDTRISMGNVASPGRMSQQHPDGQQTNQSSLSASNKRSGAEADEKPKAKRGRKATKKTADGTAPPPKKKAMTKKKAAAAAAAAAAATTTPSNTQ</sequence>
<organism evidence="3 4">
    <name type="scientific">Kluyveromyces dobzhanskii CBS 2104</name>
    <dbReference type="NCBI Taxonomy" id="1427455"/>
    <lineage>
        <taxon>Eukaryota</taxon>
        <taxon>Fungi</taxon>
        <taxon>Dikarya</taxon>
        <taxon>Ascomycota</taxon>
        <taxon>Saccharomycotina</taxon>
        <taxon>Saccharomycetes</taxon>
        <taxon>Saccharomycetales</taxon>
        <taxon>Saccharomycetaceae</taxon>
        <taxon>Kluyveromyces</taxon>
    </lineage>
</organism>
<dbReference type="EMBL" id="CCBQ010000037">
    <property type="protein sequence ID" value="CDO94179.1"/>
    <property type="molecule type" value="Genomic_DNA"/>
</dbReference>
<comment type="caution">
    <text evidence="3">The sequence shown here is derived from an EMBL/GenBank/DDBJ whole genome shotgun (WGS) entry which is preliminary data.</text>
</comment>
<evidence type="ECO:0000256" key="1">
    <source>
        <dbReference type="SAM" id="MobiDB-lite"/>
    </source>
</evidence>
<dbReference type="GO" id="GO:0003712">
    <property type="term" value="F:transcription coregulator activity"/>
    <property type="evidence" value="ECO:0007669"/>
    <property type="project" value="InterPro"/>
</dbReference>
<evidence type="ECO:0000313" key="3">
    <source>
        <dbReference type="EMBL" id="CDO94179.1"/>
    </source>
</evidence>
<feature type="compositionally biased region" description="Polar residues" evidence="1">
    <location>
        <begin position="265"/>
        <end position="280"/>
    </location>
</feature>
<dbReference type="PANTHER" id="PTHR13526:SF8">
    <property type="entry name" value="TRANSCRIPTION FACTOR SPT20 HOMOLOG"/>
    <property type="match status" value="1"/>
</dbReference>
<feature type="domain" description="Spt20-like SEP" evidence="2">
    <location>
        <begin position="95"/>
        <end position="362"/>
    </location>
</feature>
<feature type="compositionally biased region" description="Basic residues" evidence="1">
    <location>
        <begin position="575"/>
        <end position="585"/>
    </location>
</feature>
<dbReference type="PANTHER" id="PTHR13526">
    <property type="entry name" value="TRANSCRIPTION FACTOR SPT20 HOMOLOG"/>
    <property type="match status" value="1"/>
</dbReference>
<dbReference type="OrthoDB" id="1932706at2759"/>
<protein>
    <submittedName>
        <fullName evidence="3">WGS project CCBQ000000000 data, contig 00106</fullName>
    </submittedName>
</protein>
<accession>A0A0A8L7L6</accession>
<gene>
    <name evidence="3" type="ORF">KLDO_g2457</name>
</gene>
<feature type="region of interest" description="Disordered" evidence="1">
    <location>
        <begin position="1"/>
        <end position="26"/>
    </location>
</feature>
<dbReference type="GO" id="GO:0000124">
    <property type="term" value="C:SAGA complex"/>
    <property type="evidence" value="ECO:0007669"/>
    <property type="project" value="InterPro"/>
</dbReference>
<feature type="compositionally biased region" description="Basic residues" evidence="1">
    <location>
        <begin position="556"/>
        <end position="565"/>
    </location>
</feature>
<evidence type="ECO:0000259" key="2">
    <source>
        <dbReference type="Pfam" id="PF12090"/>
    </source>
</evidence>
<proteinExistence type="predicted"/>
<dbReference type="AlphaFoldDB" id="A0A0A8L7L6"/>
<dbReference type="Pfam" id="PF12090">
    <property type="entry name" value="Spt20_SEP"/>
    <property type="match status" value="1"/>
</dbReference>
<feature type="compositionally biased region" description="Polar residues" evidence="1">
    <location>
        <begin position="524"/>
        <end position="546"/>
    </location>
</feature>
<dbReference type="Proteomes" id="UP000031516">
    <property type="component" value="Unassembled WGS sequence"/>
</dbReference>
<dbReference type="InterPro" id="IPR021950">
    <property type="entry name" value="Spt20"/>
</dbReference>
<reference evidence="3 4" key="1">
    <citation type="submission" date="2014-03" db="EMBL/GenBank/DDBJ databases">
        <title>The genome of Kluyveromyces dobzhanskii.</title>
        <authorList>
            <person name="Nystedt B."/>
            <person name="Astrom S."/>
        </authorList>
    </citation>
    <scope>NUCLEOTIDE SEQUENCE [LARGE SCALE GENOMIC DNA]</scope>
    <source>
        <strain evidence="3 4">CBS 2104</strain>
    </source>
</reference>